<accession>A0A6C0CUF5</accession>
<reference evidence="2" key="1">
    <citation type="journal article" date="2020" name="Nature">
        <title>Giant virus diversity and host interactions through global metagenomics.</title>
        <authorList>
            <person name="Schulz F."/>
            <person name="Roux S."/>
            <person name="Paez-Espino D."/>
            <person name="Jungbluth S."/>
            <person name="Walsh D.A."/>
            <person name="Denef V.J."/>
            <person name="McMahon K.D."/>
            <person name="Konstantinidis K.T."/>
            <person name="Eloe-Fadrosh E.A."/>
            <person name="Kyrpides N.C."/>
            <person name="Woyke T."/>
        </authorList>
    </citation>
    <scope>NUCLEOTIDE SEQUENCE</scope>
    <source>
        <strain evidence="2">GVMAG-M-3300021963-12</strain>
    </source>
</reference>
<dbReference type="EMBL" id="MN739482">
    <property type="protein sequence ID" value="QHT07550.1"/>
    <property type="molecule type" value="Genomic_DNA"/>
</dbReference>
<keyword evidence="1" id="KW-1133">Transmembrane helix</keyword>
<dbReference type="AlphaFoldDB" id="A0A6C0CUF5"/>
<keyword evidence="1" id="KW-0812">Transmembrane</keyword>
<evidence type="ECO:0000256" key="1">
    <source>
        <dbReference type="SAM" id="Phobius"/>
    </source>
</evidence>
<organism evidence="2">
    <name type="scientific">viral metagenome</name>
    <dbReference type="NCBI Taxonomy" id="1070528"/>
    <lineage>
        <taxon>unclassified sequences</taxon>
        <taxon>metagenomes</taxon>
        <taxon>organismal metagenomes</taxon>
    </lineage>
</organism>
<evidence type="ECO:0000313" key="2">
    <source>
        <dbReference type="EMBL" id="QHT07550.1"/>
    </source>
</evidence>
<feature type="transmembrane region" description="Helical" evidence="1">
    <location>
        <begin position="52"/>
        <end position="71"/>
    </location>
</feature>
<sequence length="152" mass="16809">MEAPPWFDSSRLNLGSIGKVFGVMTLFGLALAAIIPYFQCSSSPNLFEHSGTVVYYGFLWGFVPAVVYLILQVSPRLSDHEFAKGAQTLLGWSGSTDFVTLGTTLALFLMTLVMTTYILHRVEANICQPTVDELATFQENLMKTLKKKETTS</sequence>
<feature type="transmembrane region" description="Helical" evidence="1">
    <location>
        <begin position="98"/>
        <end position="119"/>
    </location>
</feature>
<feature type="transmembrane region" description="Helical" evidence="1">
    <location>
        <begin position="20"/>
        <end position="40"/>
    </location>
</feature>
<proteinExistence type="predicted"/>
<protein>
    <submittedName>
        <fullName evidence="2">Uncharacterized protein</fullName>
    </submittedName>
</protein>
<name>A0A6C0CUF5_9ZZZZ</name>
<keyword evidence="1" id="KW-0472">Membrane</keyword>